<dbReference type="KEGG" id="pmrn:116956118"/>
<dbReference type="Proteomes" id="UP001318040">
    <property type="component" value="Chromosome 63"/>
</dbReference>
<reference evidence="3" key="1">
    <citation type="submission" date="2025-08" db="UniProtKB">
        <authorList>
            <consortium name="RefSeq"/>
        </authorList>
    </citation>
    <scope>IDENTIFICATION</scope>
    <source>
        <tissue evidence="3">Sperm</tissue>
    </source>
</reference>
<evidence type="ECO:0000313" key="2">
    <source>
        <dbReference type="Proteomes" id="UP001318040"/>
    </source>
</evidence>
<name>A0AAJ7XGE1_PETMA</name>
<feature type="compositionally biased region" description="Gly residues" evidence="1">
    <location>
        <begin position="80"/>
        <end position="92"/>
    </location>
</feature>
<gene>
    <name evidence="3" type="primary">LOC116956118</name>
</gene>
<keyword evidence="2" id="KW-1185">Reference proteome</keyword>
<feature type="compositionally biased region" description="Low complexity" evidence="1">
    <location>
        <begin position="285"/>
        <end position="295"/>
    </location>
</feature>
<dbReference type="AlphaFoldDB" id="A0AAJ7XGE1"/>
<feature type="region of interest" description="Disordered" evidence="1">
    <location>
        <begin position="1"/>
        <end position="295"/>
    </location>
</feature>
<feature type="compositionally biased region" description="Basic and acidic residues" evidence="1">
    <location>
        <begin position="126"/>
        <end position="136"/>
    </location>
</feature>
<organism evidence="2 3">
    <name type="scientific">Petromyzon marinus</name>
    <name type="common">Sea lamprey</name>
    <dbReference type="NCBI Taxonomy" id="7757"/>
    <lineage>
        <taxon>Eukaryota</taxon>
        <taxon>Metazoa</taxon>
        <taxon>Chordata</taxon>
        <taxon>Craniata</taxon>
        <taxon>Vertebrata</taxon>
        <taxon>Cyclostomata</taxon>
        <taxon>Hyperoartia</taxon>
        <taxon>Petromyzontiformes</taxon>
        <taxon>Petromyzontidae</taxon>
        <taxon>Petromyzon</taxon>
    </lineage>
</organism>
<evidence type="ECO:0000256" key="1">
    <source>
        <dbReference type="SAM" id="MobiDB-lite"/>
    </source>
</evidence>
<feature type="compositionally biased region" description="Low complexity" evidence="1">
    <location>
        <begin position="138"/>
        <end position="154"/>
    </location>
</feature>
<feature type="compositionally biased region" description="Basic and acidic residues" evidence="1">
    <location>
        <begin position="1"/>
        <end position="10"/>
    </location>
</feature>
<proteinExistence type="predicted"/>
<feature type="compositionally biased region" description="Basic and acidic residues" evidence="1">
    <location>
        <begin position="93"/>
        <end position="107"/>
    </location>
</feature>
<accession>A0AAJ7XGE1</accession>
<dbReference type="RefSeq" id="XP_032833466.1">
    <property type="nucleotide sequence ID" value="XM_032977575.1"/>
</dbReference>
<evidence type="ECO:0000313" key="3">
    <source>
        <dbReference type="RefSeq" id="XP_032833466.1"/>
    </source>
</evidence>
<sequence>MGNTEAKPEEDVQEQPPGIVLNSYQQNENRKHPDIEHKAESNSKSPAHPSTAVNPHAEKPKRAMWDFGKAKGDDDAGSTKPGGGGGGVGVGVEGEKQQREEETKQQREGSFFKMFSAKEATGAADGKNDRGEDASRDAAAAAGGTAGQQQQQQKDGGGSFSLKQMFGGKDSAARASDEEAARGLPAQNAAGKAESAMNGPVAKTTLPAARGRSAEKPRAAEPATEVGADVDEAASSDASGKEPQGFFSFLKKGSSDMTDGAGHNVGLQRLQSVSLQESVDEGLPSDSAAFSDARSSSSASAAAFGGFFRSMGGKRTSTVATQTEPVQVLPIKENPFSFRKKM</sequence>
<feature type="compositionally biased region" description="Basic and acidic residues" evidence="1">
    <location>
        <begin position="56"/>
        <end position="74"/>
    </location>
</feature>
<feature type="compositionally biased region" description="Basic and acidic residues" evidence="1">
    <location>
        <begin position="171"/>
        <end position="181"/>
    </location>
</feature>
<feature type="compositionally biased region" description="Basic and acidic residues" evidence="1">
    <location>
        <begin position="28"/>
        <end position="41"/>
    </location>
</feature>
<protein>
    <submittedName>
        <fullName evidence="3">Uncharacterized protein LOC116956118</fullName>
    </submittedName>
</protein>